<evidence type="ECO:0000256" key="8">
    <source>
        <dbReference type="SAM" id="Phobius"/>
    </source>
</evidence>
<feature type="transmembrane region" description="Helical" evidence="8">
    <location>
        <begin position="119"/>
        <end position="136"/>
    </location>
</feature>
<feature type="transmembrane region" description="Helical" evidence="8">
    <location>
        <begin position="38"/>
        <end position="60"/>
    </location>
</feature>
<dbReference type="PANTHER" id="PTHR34975:SF2">
    <property type="entry name" value="SPORE GERMINATION PROTEIN A2"/>
    <property type="match status" value="1"/>
</dbReference>
<dbReference type="KEGG" id="cchl:FPL14_18275"/>
<keyword evidence="4" id="KW-0309">Germination</keyword>
<dbReference type="EMBL" id="CP041969">
    <property type="protein sequence ID" value="QMV42914.1"/>
    <property type="molecule type" value="Genomic_DNA"/>
</dbReference>
<keyword evidence="7 8" id="KW-0472">Membrane</keyword>
<sequence>MRNALTPNQGAVLLFTFMTGSSIINIPAPLISFSHAGAWISLLASTALGLMLLYPIVWLADRYPDMTYVQYASKLIGRPLAIVLGLLFLSLQLEMIAGITMDIALFLKSSMMRNTEHTVFIILIIMAVALTVRAGLGQIAGMFGLLMASVMIFVVFNISLSSLNLNWHFLLPVVNEGMKPLLHGIYFTFGFPYGEIVLFSMILPYVKRKPNDRTGRKMALALLLNSASLLIVTLITLMTFGPLAGERKYSMFEVARTIEVTEIFQRFEALMGYSMIVASFMKAAIVFFCAHLTLNQILGVPQDNRQLTFPLALLCSVIAISVGIRGEAYWNFIVSGIHPMWGITCAVLPLLLLYLVSLFRKKKA</sequence>
<dbReference type="RefSeq" id="WP_182299142.1">
    <property type="nucleotide sequence ID" value="NZ_CP041969.1"/>
</dbReference>
<keyword evidence="5 8" id="KW-0812">Transmembrane</keyword>
<dbReference type="NCBIfam" id="TIGR00912">
    <property type="entry name" value="2A0309"/>
    <property type="match status" value="1"/>
</dbReference>
<dbReference type="GO" id="GO:0009847">
    <property type="term" value="P:spore germination"/>
    <property type="evidence" value="ECO:0007669"/>
    <property type="project" value="InterPro"/>
</dbReference>
<evidence type="ECO:0000256" key="5">
    <source>
        <dbReference type="ARBA" id="ARBA00022692"/>
    </source>
</evidence>
<evidence type="ECO:0000256" key="4">
    <source>
        <dbReference type="ARBA" id="ARBA00022544"/>
    </source>
</evidence>
<protein>
    <submittedName>
        <fullName evidence="9">GerAB/ArcD/ProY family transporter</fullName>
    </submittedName>
</protein>
<proteinExistence type="inferred from homology"/>
<keyword evidence="6 8" id="KW-1133">Transmembrane helix</keyword>
<dbReference type="PANTHER" id="PTHR34975">
    <property type="entry name" value="SPORE GERMINATION PROTEIN A2"/>
    <property type="match status" value="1"/>
</dbReference>
<organism evidence="9 10">
    <name type="scientific">Cohnella cholangitidis</name>
    <dbReference type="NCBI Taxonomy" id="2598458"/>
    <lineage>
        <taxon>Bacteria</taxon>
        <taxon>Bacillati</taxon>
        <taxon>Bacillota</taxon>
        <taxon>Bacilli</taxon>
        <taxon>Bacillales</taxon>
        <taxon>Paenibacillaceae</taxon>
        <taxon>Cohnella</taxon>
    </lineage>
</organism>
<feature type="transmembrane region" description="Helical" evidence="8">
    <location>
        <begin position="143"/>
        <end position="165"/>
    </location>
</feature>
<gene>
    <name evidence="9" type="ORF">FPL14_18275</name>
</gene>
<name>A0A7G5C130_9BACL</name>
<reference evidence="9 10" key="1">
    <citation type="submission" date="2019-07" db="EMBL/GenBank/DDBJ databases">
        <authorList>
            <person name="Kim J.K."/>
            <person name="Cheong H.-M."/>
            <person name="Choi Y."/>
            <person name="Hwang K.J."/>
            <person name="Lee S."/>
            <person name="Choi C."/>
        </authorList>
    </citation>
    <scope>NUCLEOTIDE SEQUENCE [LARGE SCALE GENOMIC DNA]</scope>
    <source>
        <strain evidence="9 10">KS 22</strain>
    </source>
</reference>
<comment type="similarity">
    <text evidence="2">Belongs to the amino acid-polyamine-organocation (APC) superfamily. Spore germination protein (SGP) (TC 2.A.3.9) family.</text>
</comment>
<feature type="transmembrane region" description="Helical" evidence="8">
    <location>
        <begin position="12"/>
        <end position="32"/>
    </location>
</feature>
<evidence type="ECO:0000256" key="7">
    <source>
        <dbReference type="ARBA" id="ARBA00023136"/>
    </source>
</evidence>
<dbReference type="Pfam" id="PF03845">
    <property type="entry name" value="Spore_permease"/>
    <property type="match status" value="1"/>
</dbReference>
<evidence type="ECO:0000313" key="9">
    <source>
        <dbReference type="EMBL" id="QMV42914.1"/>
    </source>
</evidence>
<feature type="transmembrane region" description="Helical" evidence="8">
    <location>
        <begin position="336"/>
        <end position="359"/>
    </location>
</feature>
<evidence type="ECO:0000256" key="2">
    <source>
        <dbReference type="ARBA" id="ARBA00007998"/>
    </source>
</evidence>
<evidence type="ECO:0000313" key="10">
    <source>
        <dbReference type="Proteomes" id="UP000515679"/>
    </source>
</evidence>
<feature type="transmembrane region" description="Helical" evidence="8">
    <location>
        <begin position="270"/>
        <end position="294"/>
    </location>
</feature>
<evidence type="ECO:0000256" key="3">
    <source>
        <dbReference type="ARBA" id="ARBA00022448"/>
    </source>
</evidence>
<feature type="transmembrane region" description="Helical" evidence="8">
    <location>
        <begin position="218"/>
        <end position="241"/>
    </location>
</feature>
<dbReference type="Proteomes" id="UP000515679">
    <property type="component" value="Chromosome"/>
</dbReference>
<evidence type="ECO:0000256" key="1">
    <source>
        <dbReference type="ARBA" id="ARBA00004141"/>
    </source>
</evidence>
<keyword evidence="3" id="KW-0813">Transport</keyword>
<keyword evidence="10" id="KW-1185">Reference proteome</keyword>
<dbReference type="AlphaFoldDB" id="A0A7G5C130"/>
<accession>A0A7G5C130</accession>
<dbReference type="InterPro" id="IPR004761">
    <property type="entry name" value="Spore_GerAB"/>
</dbReference>
<feature type="transmembrane region" description="Helical" evidence="8">
    <location>
        <begin position="80"/>
        <end position="107"/>
    </location>
</feature>
<feature type="transmembrane region" description="Helical" evidence="8">
    <location>
        <begin position="185"/>
        <end position="206"/>
    </location>
</feature>
<comment type="subcellular location">
    <subcellularLocation>
        <location evidence="1">Membrane</location>
        <topology evidence="1">Multi-pass membrane protein</topology>
    </subcellularLocation>
</comment>
<evidence type="ECO:0000256" key="6">
    <source>
        <dbReference type="ARBA" id="ARBA00022989"/>
    </source>
</evidence>
<dbReference type="GO" id="GO:0016020">
    <property type="term" value="C:membrane"/>
    <property type="evidence" value="ECO:0007669"/>
    <property type="project" value="UniProtKB-SubCell"/>
</dbReference>
<feature type="transmembrane region" description="Helical" evidence="8">
    <location>
        <begin position="306"/>
        <end position="324"/>
    </location>
</feature>